<dbReference type="PANTHER" id="PTHR12862">
    <property type="entry name" value="BADF TYPE ATPASE DOMAIN-CONTAINING PROTEIN"/>
    <property type="match status" value="1"/>
</dbReference>
<dbReference type="SUPFAM" id="SSF53067">
    <property type="entry name" value="Actin-like ATPase domain"/>
    <property type="match status" value="2"/>
</dbReference>
<accession>A0A7X2NR35</accession>
<evidence type="ECO:0000313" key="2">
    <source>
        <dbReference type="EMBL" id="MSS57868.1"/>
    </source>
</evidence>
<organism evidence="2 3">
    <name type="scientific">Stecheria intestinalis</name>
    <dbReference type="NCBI Taxonomy" id="2606630"/>
    <lineage>
        <taxon>Bacteria</taxon>
        <taxon>Bacillati</taxon>
        <taxon>Bacillota</taxon>
        <taxon>Erysipelotrichia</taxon>
        <taxon>Erysipelotrichales</taxon>
        <taxon>Erysipelotrichaceae</taxon>
        <taxon>Stecheria</taxon>
    </lineage>
</organism>
<dbReference type="Proteomes" id="UP000461880">
    <property type="component" value="Unassembled WGS sequence"/>
</dbReference>
<proteinExistence type="predicted"/>
<reference evidence="2 3" key="1">
    <citation type="submission" date="2019-08" db="EMBL/GenBank/DDBJ databases">
        <title>In-depth cultivation of the pig gut microbiome towards novel bacterial diversity and tailored functional studies.</title>
        <authorList>
            <person name="Wylensek D."/>
            <person name="Hitch T.C.A."/>
            <person name="Clavel T."/>
        </authorList>
    </citation>
    <scope>NUCLEOTIDE SEQUENCE [LARGE SCALE GENOMIC DNA]</scope>
    <source>
        <strain evidence="2 3">Oil+RF-744-GAM-WT-6</strain>
    </source>
</reference>
<dbReference type="GO" id="GO:0045127">
    <property type="term" value="F:N-acetylglucosamine kinase activity"/>
    <property type="evidence" value="ECO:0007669"/>
    <property type="project" value="InterPro"/>
</dbReference>
<feature type="domain" description="ATPase BadF/BadG/BcrA/BcrD type" evidence="1">
    <location>
        <begin position="7"/>
        <end position="283"/>
    </location>
</feature>
<dbReference type="InterPro" id="IPR002731">
    <property type="entry name" value="ATPase_BadF"/>
</dbReference>
<evidence type="ECO:0000259" key="1">
    <source>
        <dbReference type="Pfam" id="PF01869"/>
    </source>
</evidence>
<dbReference type="RefSeq" id="WP_154503040.1">
    <property type="nucleotide sequence ID" value="NZ_VUMN01000004.1"/>
</dbReference>
<name>A0A7X2NR35_9FIRM</name>
<dbReference type="Pfam" id="PF01869">
    <property type="entry name" value="BcrAD_BadFG"/>
    <property type="match status" value="1"/>
</dbReference>
<dbReference type="PANTHER" id="PTHR12862:SF0">
    <property type="entry name" value="N-ACETYL-D-GLUCOSAMINE KINASE"/>
    <property type="match status" value="1"/>
</dbReference>
<gene>
    <name evidence="2" type="ORF">FYJ51_03000</name>
</gene>
<sequence length="330" mass="35640">MEKKYYLGIDCGGTKTSFLLTDEAGKMVSVHKGPPANYLVNGLSETAEMLKQMVAGIRKEEMHGEGRCICFLALAGYGDIPEEESQVDQVMKAMIPADTLMVGNDTENAIAGSLIGQSGIHLIAGTGSIGIGIDLDGNQYRAGGWHHLFGGDEGSGYWIACRLLEHFTKQADGREEKTRLYDLVMQRLSLKKPEEMLSRVIEEWNGSRDRIASLSRIVLEGAEAEDPVCRSIYREAAGELAEIAEAVAGKGNFGSSIPVSWSGGVFHSGGYLLDPLKESLPERFRLMAPFMGPAGGGVLLAMKADGHELGGDLLEMLRETDRRAEESLAG</sequence>
<keyword evidence="3" id="KW-1185">Reference proteome</keyword>
<dbReference type="Gene3D" id="3.30.420.40">
    <property type="match status" value="2"/>
</dbReference>
<dbReference type="CDD" id="cd24007">
    <property type="entry name" value="ASKHA_NBD_eukNAGK-like"/>
    <property type="match status" value="1"/>
</dbReference>
<protein>
    <recommendedName>
        <fullName evidence="1">ATPase BadF/BadG/BcrA/BcrD type domain-containing protein</fullName>
    </recommendedName>
</protein>
<evidence type="ECO:0000313" key="3">
    <source>
        <dbReference type="Proteomes" id="UP000461880"/>
    </source>
</evidence>
<dbReference type="InterPro" id="IPR039758">
    <property type="entry name" value="NAGK-like"/>
</dbReference>
<dbReference type="InterPro" id="IPR043129">
    <property type="entry name" value="ATPase_NBD"/>
</dbReference>
<dbReference type="AlphaFoldDB" id="A0A7X2NR35"/>
<dbReference type="EMBL" id="VUMN01000004">
    <property type="protein sequence ID" value="MSS57868.1"/>
    <property type="molecule type" value="Genomic_DNA"/>
</dbReference>
<comment type="caution">
    <text evidence="2">The sequence shown here is derived from an EMBL/GenBank/DDBJ whole genome shotgun (WGS) entry which is preliminary data.</text>
</comment>